<evidence type="ECO:0000259" key="1">
    <source>
        <dbReference type="Pfam" id="PF01814"/>
    </source>
</evidence>
<dbReference type="Pfam" id="PF01814">
    <property type="entry name" value="Hemerythrin"/>
    <property type="match status" value="1"/>
</dbReference>
<evidence type="ECO:0000313" key="2">
    <source>
        <dbReference type="EMBL" id="KAL0062271.1"/>
    </source>
</evidence>
<gene>
    <name evidence="2" type="ORF">AAF712_010840</name>
</gene>
<dbReference type="Proteomes" id="UP001437256">
    <property type="component" value="Unassembled WGS sequence"/>
</dbReference>
<dbReference type="PANTHER" id="PTHR35585">
    <property type="entry name" value="HHE DOMAIN PROTEIN (AFU_ORTHOLOGUE AFUA_4G00730)"/>
    <property type="match status" value="1"/>
</dbReference>
<organism evidence="2 3">
    <name type="scientific">Marasmius tenuissimus</name>
    <dbReference type="NCBI Taxonomy" id="585030"/>
    <lineage>
        <taxon>Eukaryota</taxon>
        <taxon>Fungi</taxon>
        <taxon>Dikarya</taxon>
        <taxon>Basidiomycota</taxon>
        <taxon>Agaricomycotina</taxon>
        <taxon>Agaricomycetes</taxon>
        <taxon>Agaricomycetidae</taxon>
        <taxon>Agaricales</taxon>
        <taxon>Marasmiineae</taxon>
        <taxon>Marasmiaceae</taxon>
        <taxon>Marasmius</taxon>
    </lineage>
</organism>
<accession>A0ABR2ZKQ5</accession>
<sequence>MSSATTGQLDIAREIKLDHDNVRDLFERFKLATSKDEKGIIANTLIREMAVHSDSEEISVYNDLGKYGLEDTASHNREEHAEVKKLVYAADDASIDQADYDQIMGRAVTAFLEHAKEEEEQQLPKLVSKLKPGESDVCAVSSFLTRMVKANLVLFKALAREFLKARVKVPSRPHPSAPVSGGVAQKAAGMQGKFHDKIIETLGRRKFTDVKYAHPEV</sequence>
<dbReference type="EMBL" id="JBBXMP010000109">
    <property type="protein sequence ID" value="KAL0062271.1"/>
    <property type="molecule type" value="Genomic_DNA"/>
</dbReference>
<evidence type="ECO:0000313" key="3">
    <source>
        <dbReference type="Proteomes" id="UP001437256"/>
    </source>
</evidence>
<reference evidence="2 3" key="1">
    <citation type="submission" date="2024-05" db="EMBL/GenBank/DDBJ databases">
        <title>A draft genome resource for the thread blight pathogen Marasmius tenuissimus strain MS-2.</title>
        <authorList>
            <person name="Yulfo-Soto G.E."/>
            <person name="Baruah I.K."/>
            <person name="Amoako-Attah I."/>
            <person name="Bukari Y."/>
            <person name="Meinhardt L.W."/>
            <person name="Bailey B.A."/>
            <person name="Cohen S.P."/>
        </authorList>
    </citation>
    <scope>NUCLEOTIDE SEQUENCE [LARGE SCALE GENOMIC DNA]</scope>
    <source>
        <strain evidence="2 3">MS-2</strain>
    </source>
</reference>
<dbReference type="InterPro" id="IPR012312">
    <property type="entry name" value="Hemerythrin-like"/>
</dbReference>
<feature type="domain" description="Hemerythrin-like" evidence="1">
    <location>
        <begin position="11"/>
        <end position="126"/>
    </location>
</feature>
<keyword evidence="3" id="KW-1185">Reference proteome</keyword>
<protein>
    <recommendedName>
        <fullName evidence="1">Hemerythrin-like domain-containing protein</fullName>
    </recommendedName>
</protein>
<proteinExistence type="predicted"/>
<comment type="caution">
    <text evidence="2">The sequence shown here is derived from an EMBL/GenBank/DDBJ whole genome shotgun (WGS) entry which is preliminary data.</text>
</comment>
<name>A0ABR2ZKQ5_9AGAR</name>
<dbReference type="PANTHER" id="PTHR35585:SF1">
    <property type="entry name" value="HHE DOMAIN PROTEIN (AFU_ORTHOLOGUE AFUA_4G00730)"/>
    <property type="match status" value="1"/>
</dbReference>